<comment type="caution">
    <text evidence="7">The sequence shown here is derived from an EMBL/GenBank/DDBJ whole genome shotgun (WGS) entry which is preliminary data.</text>
</comment>
<dbReference type="PANTHER" id="PTHR22589">
    <property type="entry name" value="CARNITINE O-ACYLTRANSFERASE"/>
    <property type="match status" value="1"/>
</dbReference>
<keyword evidence="3 5" id="KW-0012">Acyltransferase</keyword>
<protein>
    <recommendedName>
        <fullName evidence="6">Choline/carnitine acyltransferase domain-containing protein</fullName>
    </recommendedName>
</protein>
<sequence length="666" mass="74745">MPVLLVSLVFAKVIYRHKGHGKNEGQPNAPIRNTCLKINMGIKLNFYREHQYYHLLPNVACQQSKLLPPAVRCYPQLALRPLATQAQPVKSDKDLPRQHVPELKDTFSKFLRSVAPLVTAEEFKQTENCIQDFLKCEAPELQKILQQKAKNRRQLDLLSGWWMKYAYLGYRVSVVVHSNPGLIFPHKVFKSEEDFLCYAADFTYAALTYKVLIDSGKLPVDMAGKERLDMSQYSKMFETSVVHKNNFFKVKVMDECGEPLSATSIFKQLQQVVKESQQPGPPVGILTTENRDSWACAYKELIKDNANRSHVETIQKSIFVLCLDGTSKRFGARNDKTKAGMRMIHGAGSKIDGGNRWMDKTLQMIVNVDGEVGITVEHSPAEAVPMAMLMNYCLDFFEKMKQDKGSCKEDSKVPNPEKLEFCLNSALENAIDEAKANLDKLADSVDFHLCKFEGYGKNVIKQFKVSPDSFIQIAIQLAYYRLHKEPGAHYESAGLRKFYLGRTECIRSCSCESVKFAQLMLDGCASVEEKKNALLEAVKAHKEYVAMASNGNGVDRHLLGLKLAAIENGQKPHEFFQDPAYVRSTHFKVTTSQVAGKGDSVMCYGPVVPDGYACCYNPMANGINFGLAAFKLDKGTNVDDFREALFDSLKEMGEVMSCGGQIQSKL</sequence>
<evidence type="ECO:0000256" key="4">
    <source>
        <dbReference type="PIRSR" id="PIRSR600542-1"/>
    </source>
</evidence>
<proteinExistence type="inferred from homology"/>
<comment type="similarity">
    <text evidence="1 5">Belongs to the carnitine/choline acetyltransferase family.</text>
</comment>
<dbReference type="InterPro" id="IPR000542">
    <property type="entry name" value="Carn_acyl_trans"/>
</dbReference>
<dbReference type="InterPro" id="IPR042231">
    <property type="entry name" value="Cho/carn_acyl_trans_2"/>
</dbReference>
<dbReference type="PANTHER" id="PTHR22589:SF103">
    <property type="entry name" value="CARNITINE O-ACETYL-TRANSFERASE, ISOFORM A-RELATED"/>
    <property type="match status" value="1"/>
</dbReference>
<dbReference type="Pfam" id="PF00755">
    <property type="entry name" value="Carn_acyltransf"/>
    <property type="match status" value="1"/>
</dbReference>
<name>A0AAD8E7I8_DIPPU</name>
<evidence type="ECO:0000256" key="2">
    <source>
        <dbReference type="ARBA" id="ARBA00022679"/>
    </source>
</evidence>
<dbReference type="GO" id="GO:0004092">
    <property type="term" value="F:carnitine O-acetyltransferase activity"/>
    <property type="evidence" value="ECO:0007669"/>
    <property type="project" value="TreeGrafter"/>
</dbReference>
<feature type="active site" description="Proton acceptor" evidence="4">
    <location>
        <position position="378"/>
    </location>
</feature>
<dbReference type="Gene3D" id="3.30.559.10">
    <property type="entry name" value="Chloramphenicol acetyltransferase-like domain"/>
    <property type="match status" value="2"/>
</dbReference>
<reference evidence="7" key="1">
    <citation type="journal article" date="2023" name="IScience">
        <title>Live-bearing cockroach genome reveals convergent evolutionary mechanisms linked to viviparity in insects and beyond.</title>
        <authorList>
            <person name="Fouks B."/>
            <person name="Harrison M.C."/>
            <person name="Mikhailova A.A."/>
            <person name="Marchal E."/>
            <person name="English S."/>
            <person name="Carruthers M."/>
            <person name="Jennings E.C."/>
            <person name="Chiamaka E.L."/>
            <person name="Frigard R.A."/>
            <person name="Pippel M."/>
            <person name="Attardo G.M."/>
            <person name="Benoit J.B."/>
            <person name="Bornberg-Bauer E."/>
            <person name="Tobe S.S."/>
        </authorList>
    </citation>
    <scope>NUCLEOTIDE SEQUENCE</scope>
    <source>
        <strain evidence="7">Stay&amp;Tobe</strain>
    </source>
</reference>
<dbReference type="SUPFAM" id="SSF52777">
    <property type="entry name" value="CoA-dependent acyltransferases"/>
    <property type="match status" value="2"/>
</dbReference>
<accession>A0AAD8E7I8</accession>
<evidence type="ECO:0000259" key="6">
    <source>
        <dbReference type="Pfam" id="PF00755"/>
    </source>
</evidence>
<dbReference type="InterPro" id="IPR023213">
    <property type="entry name" value="CAT-like_dom_sf"/>
</dbReference>
<keyword evidence="8" id="KW-1185">Reference proteome</keyword>
<evidence type="ECO:0000256" key="5">
    <source>
        <dbReference type="RuleBase" id="RU003801"/>
    </source>
</evidence>
<gene>
    <name evidence="7" type="ORF">L9F63_004598</name>
</gene>
<dbReference type="GO" id="GO:0005777">
    <property type="term" value="C:peroxisome"/>
    <property type="evidence" value="ECO:0007669"/>
    <property type="project" value="TreeGrafter"/>
</dbReference>
<evidence type="ECO:0000313" key="7">
    <source>
        <dbReference type="EMBL" id="KAJ9579761.1"/>
    </source>
</evidence>
<dbReference type="InterPro" id="IPR039551">
    <property type="entry name" value="Cho/carn_acyl_trans"/>
</dbReference>
<dbReference type="AlphaFoldDB" id="A0AAD8E7I8"/>
<dbReference type="GO" id="GO:0019254">
    <property type="term" value="P:carnitine metabolic process, CoA-linked"/>
    <property type="evidence" value="ECO:0007669"/>
    <property type="project" value="TreeGrafter"/>
</dbReference>
<dbReference type="Gene3D" id="3.30.559.70">
    <property type="entry name" value="Choline/Carnitine o-acyltransferase, domain 2"/>
    <property type="match status" value="1"/>
</dbReference>
<organism evidence="7 8">
    <name type="scientific">Diploptera punctata</name>
    <name type="common">Pacific beetle cockroach</name>
    <dbReference type="NCBI Taxonomy" id="6984"/>
    <lineage>
        <taxon>Eukaryota</taxon>
        <taxon>Metazoa</taxon>
        <taxon>Ecdysozoa</taxon>
        <taxon>Arthropoda</taxon>
        <taxon>Hexapoda</taxon>
        <taxon>Insecta</taxon>
        <taxon>Pterygota</taxon>
        <taxon>Neoptera</taxon>
        <taxon>Polyneoptera</taxon>
        <taxon>Dictyoptera</taxon>
        <taxon>Blattodea</taxon>
        <taxon>Blaberoidea</taxon>
        <taxon>Blaberidae</taxon>
        <taxon>Diplopterinae</taxon>
        <taxon>Diploptera</taxon>
    </lineage>
</organism>
<feature type="domain" description="Choline/carnitine acyltransferase" evidence="6">
    <location>
        <begin position="100"/>
        <end position="645"/>
    </location>
</feature>
<dbReference type="Proteomes" id="UP001233999">
    <property type="component" value="Unassembled WGS sequence"/>
</dbReference>
<keyword evidence="2 5" id="KW-0808">Transferase</keyword>
<evidence type="ECO:0000256" key="3">
    <source>
        <dbReference type="ARBA" id="ARBA00023315"/>
    </source>
</evidence>
<dbReference type="PROSITE" id="PS00440">
    <property type="entry name" value="ACYLTRANSF_C_2"/>
    <property type="match status" value="1"/>
</dbReference>
<evidence type="ECO:0000256" key="1">
    <source>
        <dbReference type="ARBA" id="ARBA00005232"/>
    </source>
</evidence>
<dbReference type="EMBL" id="JASPKZ010008378">
    <property type="protein sequence ID" value="KAJ9579761.1"/>
    <property type="molecule type" value="Genomic_DNA"/>
</dbReference>
<reference evidence="7" key="2">
    <citation type="submission" date="2023-05" db="EMBL/GenBank/DDBJ databases">
        <authorList>
            <person name="Fouks B."/>
        </authorList>
    </citation>
    <scope>NUCLEOTIDE SEQUENCE</scope>
    <source>
        <strain evidence="7">Stay&amp;Tobe</strain>
        <tissue evidence="7">Testes</tissue>
    </source>
</reference>
<evidence type="ECO:0000313" key="8">
    <source>
        <dbReference type="Proteomes" id="UP001233999"/>
    </source>
</evidence>